<dbReference type="EMBL" id="JAUJYO010000012">
    <property type="protein sequence ID" value="KAK1301851.1"/>
    <property type="molecule type" value="Genomic_DNA"/>
</dbReference>
<reference evidence="2" key="1">
    <citation type="journal article" date="2023" name="Nat. Commun.">
        <title>Diploid and tetraploid genomes of Acorus and the evolution of monocots.</title>
        <authorList>
            <person name="Ma L."/>
            <person name="Liu K.W."/>
            <person name="Li Z."/>
            <person name="Hsiao Y.Y."/>
            <person name="Qi Y."/>
            <person name="Fu T."/>
            <person name="Tang G.D."/>
            <person name="Zhang D."/>
            <person name="Sun W.H."/>
            <person name="Liu D.K."/>
            <person name="Li Y."/>
            <person name="Chen G.Z."/>
            <person name="Liu X.D."/>
            <person name="Liao X.Y."/>
            <person name="Jiang Y.T."/>
            <person name="Yu X."/>
            <person name="Hao Y."/>
            <person name="Huang J."/>
            <person name="Zhao X.W."/>
            <person name="Ke S."/>
            <person name="Chen Y.Y."/>
            <person name="Wu W.L."/>
            <person name="Hsu J.L."/>
            <person name="Lin Y.F."/>
            <person name="Huang M.D."/>
            <person name="Li C.Y."/>
            <person name="Huang L."/>
            <person name="Wang Z.W."/>
            <person name="Zhao X."/>
            <person name="Zhong W.Y."/>
            <person name="Peng D.H."/>
            <person name="Ahmad S."/>
            <person name="Lan S."/>
            <person name="Zhang J.S."/>
            <person name="Tsai W.C."/>
            <person name="Van de Peer Y."/>
            <person name="Liu Z.J."/>
        </authorList>
    </citation>
    <scope>NUCLEOTIDE SEQUENCE</scope>
    <source>
        <strain evidence="2">CP</strain>
    </source>
</reference>
<name>A0AAV9DMV9_ACOCL</name>
<evidence type="ECO:0000313" key="3">
    <source>
        <dbReference type="Proteomes" id="UP001180020"/>
    </source>
</evidence>
<gene>
    <name evidence="2" type="ORF">QJS10_CPB12g00556</name>
    <name evidence="1" type="ORF">QJS10_CPB12g00562</name>
</gene>
<organism evidence="2 3">
    <name type="scientific">Acorus calamus</name>
    <name type="common">Sweet flag</name>
    <dbReference type="NCBI Taxonomy" id="4465"/>
    <lineage>
        <taxon>Eukaryota</taxon>
        <taxon>Viridiplantae</taxon>
        <taxon>Streptophyta</taxon>
        <taxon>Embryophyta</taxon>
        <taxon>Tracheophyta</taxon>
        <taxon>Spermatophyta</taxon>
        <taxon>Magnoliopsida</taxon>
        <taxon>Liliopsida</taxon>
        <taxon>Acoraceae</taxon>
        <taxon>Acorus</taxon>
    </lineage>
</organism>
<dbReference type="EMBL" id="JAUJYO010000012">
    <property type="protein sequence ID" value="KAK1302547.1"/>
    <property type="molecule type" value="Genomic_DNA"/>
</dbReference>
<proteinExistence type="predicted"/>
<accession>A0AAV9DMV9</accession>
<sequence>MATMRTRGSEGEMSAELQRQRRGLNLLRPFDFGLNDIDYAKLANLEPQYGLIELLD</sequence>
<dbReference type="Proteomes" id="UP001180020">
    <property type="component" value="Unassembled WGS sequence"/>
</dbReference>
<protein>
    <submittedName>
        <fullName evidence="2">Uncharacterized protein</fullName>
    </submittedName>
</protein>
<comment type="caution">
    <text evidence="2">The sequence shown here is derived from an EMBL/GenBank/DDBJ whole genome shotgun (WGS) entry which is preliminary data.</text>
</comment>
<reference evidence="2" key="2">
    <citation type="submission" date="2023-06" db="EMBL/GenBank/DDBJ databases">
        <authorList>
            <person name="Ma L."/>
            <person name="Liu K.-W."/>
            <person name="Li Z."/>
            <person name="Hsiao Y.-Y."/>
            <person name="Qi Y."/>
            <person name="Fu T."/>
            <person name="Tang G."/>
            <person name="Zhang D."/>
            <person name="Sun W.-H."/>
            <person name="Liu D.-K."/>
            <person name="Li Y."/>
            <person name="Chen G.-Z."/>
            <person name="Liu X.-D."/>
            <person name="Liao X.-Y."/>
            <person name="Jiang Y.-T."/>
            <person name="Yu X."/>
            <person name="Hao Y."/>
            <person name="Huang J."/>
            <person name="Zhao X.-W."/>
            <person name="Ke S."/>
            <person name="Chen Y.-Y."/>
            <person name="Wu W.-L."/>
            <person name="Hsu J.-L."/>
            <person name="Lin Y.-F."/>
            <person name="Huang M.-D."/>
            <person name="Li C.-Y."/>
            <person name="Huang L."/>
            <person name="Wang Z.-W."/>
            <person name="Zhao X."/>
            <person name="Zhong W.-Y."/>
            <person name="Peng D.-H."/>
            <person name="Ahmad S."/>
            <person name="Lan S."/>
            <person name="Zhang J.-S."/>
            <person name="Tsai W.-C."/>
            <person name="Van De Peer Y."/>
            <person name="Liu Z.-J."/>
        </authorList>
    </citation>
    <scope>NUCLEOTIDE SEQUENCE</scope>
    <source>
        <strain evidence="2">CP</strain>
        <tissue evidence="2">Leaves</tissue>
    </source>
</reference>
<keyword evidence="3" id="KW-1185">Reference proteome</keyword>
<evidence type="ECO:0000313" key="2">
    <source>
        <dbReference type="EMBL" id="KAK1302547.1"/>
    </source>
</evidence>
<evidence type="ECO:0000313" key="1">
    <source>
        <dbReference type="EMBL" id="KAK1301851.1"/>
    </source>
</evidence>
<dbReference type="AlphaFoldDB" id="A0AAV9DMV9"/>